<dbReference type="InterPro" id="IPR002915">
    <property type="entry name" value="DeoC/FbaB/LacD_aldolase"/>
</dbReference>
<accession>A0A2D6YL58</accession>
<dbReference type="InterPro" id="IPR050456">
    <property type="entry name" value="DeoC/FbaB_aldolase"/>
</dbReference>
<dbReference type="Pfam" id="PF01791">
    <property type="entry name" value="DeoC"/>
    <property type="match status" value="1"/>
</dbReference>
<dbReference type="Gene3D" id="3.20.20.70">
    <property type="entry name" value="Aldolase class I"/>
    <property type="match status" value="1"/>
</dbReference>
<dbReference type="PANTHER" id="PTHR47916:SF1">
    <property type="entry name" value="3-HYDROXY-5-PHOSPHONOOXYPENTANE-2,4-DIONE THIOLASE"/>
    <property type="match status" value="1"/>
</dbReference>
<gene>
    <name evidence="1" type="ORF">CMN54_10545</name>
</gene>
<dbReference type="PANTHER" id="PTHR47916">
    <property type="entry name" value="FRUCTOSE-BISPHOSPHATE ALDOLASE CLASS 1"/>
    <property type="match status" value="1"/>
</dbReference>
<dbReference type="InterPro" id="IPR041720">
    <property type="entry name" value="FbaB-like"/>
</dbReference>
<evidence type="ECO:0000313" key="2">
    <source>
        <dbReference type="Proteomes" id="UP000226525"/>
    </source>
</evidence>
<dbReference type="Proteomes" id="UP000226525">
    <property type="component" value="Unassembled WGS sequence"/>
</dbReference>
<dbReference type="EMBL" id="NZEX01000118">
    <property type="protein sequence ID" value="MAH63862.1"/>
    <property type="molecule type" value="Genomic_DNA"/>
</dbReference>
<reference evidence="2" key="1">
    <citation type="submission" date="2017-09" db="EMBL/GenBank/DDBJ databases">
        <title>The Reconstruction of 2,631 Draft Metagenome-Assembled Genomes from the Global Oceans.</title>
        <authorList>
            <person name="Tully B.J."/>
            <person name="Graham E.D."/>
            <person name="Heidelberg J.F."/>
        </authorList>
    </citation>
    <scope>NUCLEOTIDE SEQUENCE [LARGE SCALE GENOMIC DNA]</scope>
</reference>
<evidence type="ECO:0008006" key="3">
    <source>
        <dbReference type="Google" id="ProtNLM"/>
    </source>
</evidence>
<proteinExistence type="predicted"/>
<dbReference type="InterPro" id="IPR013785">
    <property type="entry name" value="Aldolase_TIM"/>
</dbReference>
<comment type="caution">
    <text evidence="1">The sequence shown here is derived from an EMBL/GenBank/DDBJ whole genome shotgun (WGS) entry which is preliminary data.</text>
</comment>
<dbReference type="AlphaFoldDB" id="A0A2D6YL58"/>
<evidence type="ECO:0000313" key="1">
    <source>
        <dbReference type="EMBL" id="MAH63862.1"/>
    </source>
</evidence>
<sequence length="264" mass="28571">MLKEKNLRTRRLFRNNDRSLVIAMDHARVFDTVTGLKNIAAVVKAVRAGGADAILTPWGSTVAAAEALGGGGCWLSVDITPQSIQSTVEMALRLGVDGIKVEIYPWCDPKDDYFKRYHGNESVLHGMQLAAECQKWCIPLMIESVPGGWPNETMRTPEMVAAASRVAAEAGADYVKTFYTGDKESFRTVLENCTVPVLILGGPKSDSDRGILQMVRDAMDVGAVGITMGRNVWGHANTEGMTAALAAIIHEDASVDTAYRLVKS</sequence>
<organism evidence="1 2">
    <name type="scientific">SAR324 cluster bacterium</name>
    <dbReference type="NCBI Taxonomy" id="2024889"/>
    <lineage>
        <taxon>Bacteria</taxon>
        <taxon>Deltaproteobacteria</taxon>
        <taxon>SAR324 cluster</taxon>
    </lineage>
</organism>
<dbReference type="PIRSF" id="PIRSF038992">
    <property type="entry name" value="Aldolase_Ia"/>
    <property type="match status" value="1"/>
</dbReference>
<protein>
    <recommendedName>
        <fullName evidence="3">Fructose-bisphosphate aldolase</fullName>
    </recommendedName>
</protein>
<dbReference type="SMART" id="SM01133">
    <property type="entry name" value="DeoC"/>
    <property type="match status" value="1"/>
</dbReference>
<name>A0A2D6YL58_9DELT</name>
<dbReference type="GO" id="GO:0004332">
    <property type="term" value="F:fructose-bisphosphate aldolase activity"/>
    <property type="evidence" value="ECO:0007669"/>
    <property type="project" value="InterPro"/>
</dbReference>
<dbReference type="SUPFAM" id="SSF51569">
    <property type="entry name" value="Aldolase"/>
    <property type="match status" value="1"/>
</dbReference>